<accession>A0A438ERG0</accession>
<dbReference type="Proteomes" id="UP000288805">
    <property type="component" value="Unassembled WGS sequence"/>
</dbReference>
<reference evidence="1 2" key="1">
    <citation type="journal article" date="2018" name="PLoS Genet.">
        <title>Population sequencing reveals clonal diversity and ancestral inbreeding in the grapevine cultivar Chardonnay.</title>
        <authorList>
            <person name="Roach M.J."/>
            <person name="Johnson D.L."/>
            <person name="Bohlmann J."/>
            <person name="van Vuuren H.J."/>
            <person name="Jones S.J."/>
            <person name="Pretorius I.S."/>
            <person name="Schmidt S.A."/>
            <person name="Borneman A.R."/>
        </authorList>
    </citation>
    <scope>NUCLEOTIDE SEQUENCE [LARGE SCALE GENOMIC DNA]</scope>
    <source>
        <strain evidence="2">cv. Chardonnay</strain>
        <tissue evidence="1">Leaf</tissue>
    </source>
</reference>
<proteinExistence type="predicted"/>
<dbReference type="EMBL" id="QGNW01001206">
    <property type="protein sequence ID" value="RVW50218.1"/>
    <property type="molecule type" value="Genomic_DNA"/>
</dbReference>
<name>A0A438ERG0_VITVI</name>
<evidence type="ECO:0000313" key="1">
    <source>
        <dbReference type="EMBL" id="RVW50218.1"/>
    </source>
</evidence>
<dbReference type="AlphaFoldDB" id="A0A438ERG0"/>
<comment type="caution">
    <text evidence="1">The sequence shown here is derived from an EMBL/GenBank/DDBJ whole genome shotgun (WGS) entry which is preliminary data.</text>
</comment>
<sequence>MVLRNNVAFSQVRDQIHQAGYYVDVDTTDRKIQKKCVYHFPYHQISILKMILYA</sequence>
<organism evidence="1 2">
    <name type="scientific">Vitis vinifera</name>
    <name type="common">Grape</name>
    <dbReference type="NCBI Taxonomy" id="29760"/>
    <lineage>
        <taxon>Eukaryota</taxon>
        <taxon>Viridiplantae</taxon>
        <taxon>Streptophyta</taxon>
        <taxon>Embryophyta</taxon>
        <taxon>Tracheophyta</taxon>
        <taxon>Spermatophyta</taxon>
        <taxon>Magnoliopsida</taxon>
        <taxon>eudicotyledons</taxon>
        <taxon>Gunneridae</taxon>
        <taxon>Pentapetalae</taxon>
        <taxon>rosids</taxon>
        <taxon>Vitales</taxon>
        <taxon>Vitaceae</taxon>
        <taxon>Viteae</taxon>
        <taxon>Vitis</taxon>
    </lineage>
</organism>
<gene>
    <name evidence="1" type="ORF">CK203_088013</name>
</gene>
<evidence type="ECO:0000313" key="2">
    <source>
        <dbReference type="Proteomes" id="UP000288805"/>
    </source>
</evidence>
<protein>
    <submittedName>
        <fullName evidence="1">Uncharacterized protein</fullName>
    </submittedName>
</protein>